<protein>
    <recommendedName>
        <fullName evidence="4">DoxX</fullName>
    </recommendedName>
</protein>
<evidence type="ECO:0000313" key="2">
    <source>
        <dbReference type="EMBL" id="QEG41234.1"/>
    </source>
</evidence>
<dbReference type="AlphaFoldDB" id="A0A5B9QQH9"/>
<name>A0A5B9QQH9_9BACT</name>
<feature type="transmembrane region" description="Helical" evidence="1">
    <location>
        <begin position="90"/>
        <end position="111"/>
    </location>
</feature>
<evidence type="ECO:0000256" key="1">
    <source>
        <dbReference type="SAM" id="Phobius"/>
    </source>
</evidence>
<accession>A0A5B9QQH9</accession>
<reference evidence="2 3" key="1">
    <citation type="submission" date="2019-08" db="EMBL/GenBank/DDBJ databases">
        <title>Deep-cultivation of Planctomycetes and their phenomic and genomic characterization uncovers novel biology.</title>
        <authorList>
            <person name="Wiegand S."/>
            <person name="Jogler M."/>
            <person name="Boedeker C."/>
            <person name="Pinto D."/>
            <person name="Vollmers J."/>
            <person name="Rivas-Marin E."/>
            <person name="Kohn T."/>
            <person name="Peeters S.H."/>
            <person name="Heuer A."/>
            <person name="Rast P."/>
            <person name="Oberbeckmann S."/>
            <person name="Bunk B."/>
            <person name="Jeske O."/>
            <person name="Meyerdierks A."/>
            <person name="Storesund J.E."/>
            <person name="Kallscheuer N."/>
            <person name="Luecker S."/>
            <person name="Lage O.M."/>
            <person name="Pohl T."/>
            <person name="Merkel B.J."/>
            <person name="Hornburger P."/>
            <person name="Mueller R.-W."/>
            <person name="Bruemmer F."/>
            <person name="Labrenz M."/>
            <person name="Spormann A.M."/>
            <person name="Op den Camp H."/>
            <person name="Overmann J."/>
            <person name="Amann R."/>
            <person name="Jetten M.S.M."/>
            <person name="Mascher T."/>
            <person name="Medema M.H."/>
            <person name="Devos D.P."/>
            <person name="Kaster A.-K."/>
            <person name="Ovreas L."/>
            <person name="Rohde M."/>
            <person name="Galperin M.Y."/>
            <person name="Jogler C."/>
        </authorList>
    </citation>
    <scope>NUCLEOTIDE SEQUENCE [LARGE SCALE GENOMIC DNA]</scope>
    <source>
        <strain evidence="2 3">UC8</strain>
    </source>
</reference>
<keyword evidence="3" id="KW-1185">Reference proteome</keyword>
<dbReference type="PANTHER" id="PTHR36974">
    <property type="entry name" value="MEMBRANE PROTEIN-RELATED"/>
    <property type="match status" value="1"/>
</dbReference>
<feature type="transmembrane region" description="Helical" evidence="1">
    <location>
        <begin position="63"/>
        <end position="83"/>
    </location>
</feature>
<dbReference type="PANTHER" id="PTHR36974:SF1">
    <property type="entry name" value="DOXX FAMILY MEMBRANE PROTEIN"/>
    <property type="match status" value="1"/>
</dbReference>
<gene>
    <name evidence="2" type="ORF">UC8_32530</name>
</gene>
<proteinExistence type="predicted"/>
<organism evidence="2 3">
    <name type="scientific">Roseimaritima ulvae</name>
    <dbReference type="NCBI Taxonomy" id="980254"/>
    <lineage>
        <taxon>Bacteria</taxon>
        <taxon>Pseudomonadati</taxon>
        <taxon>Planctomycetota</taxon>
        <taxon>Planctomycetia</taxon>
        <taxon>Pirellulales</taxon>
        <taxon>Pirellulaceae</taxon>
        <taxon>Roseimaritima</taxon>
    </lineage>
</organism>
<keyword evidence="1" id="KW-0472">Membrane</keyword>
<evidence type="ECO:0008006" key="4">
    <source>
        <dbReference type="Google" id="ProtNLM"/>
    </source>
</evidence>
<evidence type="ECO:0000313" key="3">
    <source>
        <dbReference type="Proteomes" id="UP000325286"/>
    </source>
</evidence>
<sequence length="156" mass="17584">MLGPTLMLVLLVAPYLCSRVFRSHTNPQDSAALGVGMMLILTGSSHFFRTAEMVQMLPDFLPLRYLGVILTGVLELLLAALVVRRTTRRTAAVLTLLMLLMFLPVNLYAAWVKAPVGGHQWGVSYLFVRIPAQFIIAGWIWFWLPSRRSVNRNRLC</sequence>
<dbReference type="KEGG" id="rul:UC8_32530"/>
<dbReference type="EMBL" id="CP042914">
    <property type="protein sequence ID" value="QEG41234.1"/>
    <property type="molecule type" value="Genomic_DNA"/>
</dbReference>
<keyword evidence="1" id="KW-0812">Transmembrane</keyword>
<feature type="transmembrane region" description="Helical" evidence="1">
    <location>
        <begin position="123"/>
        <end position="144"/>
    </location>
</feature>
<dbReference type="Proteomes" id="UP000325286">
    <property type="component" value="Chromosome"/>
</dbReference>
<keyword evidence="1" id="KW-1133">Transmembrane helix</keyword>